<evidence type="ECO:0000313" key="3">
    <source>
        <dbReference type="Proteomes" id="UP000680638"/>
    </source>
</evidence>
<protein>
    <recommendedName>
        <fullName evidence="1">MmyB-like transcription regulator ligand binding domain-containing protein</fullName>
    </recommendedName>
</protein>
<sequence>MILVWNEAASALPGEFDSMPPEERNCLWRFFKLPEMQKRIENWEEIAHKSLAQFQRTYDRYAGDSLFEELAEKLQAVSPDFKRMWSNHDVLGKDYGYREENHPSIGKMAFQHCTFQVY</sequence>
<gene>
    <name evidence="2" type="ORF">J21TS3_46700</name>
</gene>
<evidence type="ECO:0000259" key="1">
    <source>
        <dbReference type="Pfam" id="PF17765"/>
    </source>
</evidence>
<name>A0ABQ4M2S8_9BACL</name>
<proteinExistence type="predicted"/>
<comment type="caution">
    <text evidence="2">The sequence shown here is derived from an EMBL/GenBank/DDBJ whole genome shotgun (WGS) entry which is preliminary data.</text>
</comment>
<organism evidence="2 3">
    <name type="scientific">Paenibacillus cookii</name>
    <dbReference type="NCBI Taxonomy" id="157839"/>
    <lineage>
        <taxon>Bacteria</taxon>
        <taxon>Bacillati</taxon>
        <taxon>Bacillota</taxon>
        <taxon>Bacilli</taxon>
        <taxon>Bacillales</taxon>
        <taxon>Paenibacillaceae</taxon>
        <taxon>Paenibacillus</taxon>
    </lineage>
</organism>
<accession>A0ABQ4M2S8</accession>
<reference evidence="2 3" key="1">
    <citation type="submission" date="2021-03" db="EMBL/GenBank/DDBJ databases">
        <title>Antimicrobial resistance genes in bacteria isolated from Japanese honey, and their potential for conferring macrolide and lincosamide resistance in the American foulbrood pathogen Paenibacillus larvae.</title>
        <authorList>
            <person name="Okamoto M."/>
            <person name="Kumagai M."/>
            <person name="Kanamori H."/>
            <person name="Takamatsu D."/>
        </authorList>
    </citation>
    <scope>NUCLEOTIDE SEQUENCE [LARGE SCALE GENOMIC DNA]</scope>
    <source>
        <strain evidence="2 3">J21TS3</strain>
    </source>
</reference>
<keyword evidence="3" id="KW-1185">Reference proteome</keyword>
<evidence type="ECO:0000313" key="2">
    <source>
        <dbReference type="EMBL" id="GIO69849.1"/>
    </source>
</evidence>
<dbReference type="Gene3D" id="3.30.450.180">
    <property type="match status" value="1"/>
</dbReference>
<dbReference type="Proteomes" id="UP000680638">
    <property type="component" value="Unassembled WGS sequence"/>
</dbReference>
<dbReference type="PANTHER" id="PTHR35010">
    <property type="entry name" value="BLL4672 PROTEIN-RELATED"/>
    <property type="match status" value="1"/>
</dbReference>
<dbReference type="InterPro" id="IPR041413">
    <property type="entry name" value="MLTR_LBD"/>
</dbReference>
<dbReference type="Pfam" id="PF17765">
    <property type="entry name" value="MLTR_LBD"/>
    <property type="match status" value="1"/>
</dbReference>
<dbReference type="EMBL" id="BORW01000038">
    <property type="protein sequence ID" value="GIO69849.1"/>
    <property type="molecule type" value="Genomic_DNA"/>
</dbReference>
<feature type="domain" description="MmyB-like transcription regulator ligand binding" evidence="1">
    <location>
        <begin position="2"/>
        <end position="117"/>
    </location>
</feature>
<dbReference type="RefSeq" id="WP_212952341.1">
    <property type="nucleotide sequence ID" value="NZ_BORW01000038.1"/>
</dbReference>